<reference evidence="2" key="1">
    <citation type="journal article" date="2014" name="Front. Microbiol.">
        <title>High frequency of phylogenetically diverse reductive dehalogenase-homologous genes in deep subseafloor sedimentary metagenomes.</title>
        <authorList>
            <person name="Kawai M."/>
            <person name="Futagami T."/>
            <person name="Toyoda A."/>
            <person name="Takaki Y."/>
            <person name="Nishi S."/>
            <person name="Hori S."/>
            <person name="Arai W."/>
            <person name="Tsubouchi T."/>
            <person name="Morono Y."/>
            <person name="Uchiyama I."/>
            <person name="Ito T."/>
            <person name="Fujiyama A."/>
            <person name="Inagaki F."/>
            <person name="Takami H."/>
        </authorList>
    </citation>
    <scope>NUCLEOTIDE SEQUENCE</scope>
    <source>
        <strain evidence="2">Expedition CK06-06</strain>
    </source>
</reference>
<gene>
    <name evidence="2" type="ORF">S01H4_66039</name>
</gene>
<accession>X1ED78</accession>
<feature type="non-terminal residue" evidence="2">
    <location>
        <position position="1"/>
    </location>
</feature>
<dbReference type="AlphaFoldDB" id="X1ED78"/>
<dbReference type="Pfam" id="PF02719">
    <property type="entry name" value="Polysacc_synt_2"/>
    <property type="match status" value="1"/>
</dbReference>
<evidence type="ECO:0000313" key="2">
    <source>
        <dbReference type="EMBL" id="GAH30547.1"/>
    </source>
</evidence>
<dbReference type="PANTHER" id="PTHR43318">
    <property type="entry name" value="UDP-N-ACETYLGLUCOSAMINE 4,6-DEHYDRATASE"/>
    <property type="match status" value="1"/>
</dbReference>
<proteinExistence type="predicted"/>
<evidence type="ECO:0000259" key="1">
    <source>
        <dbReference type="Pfam" id="PF02719"/>
    </source>
</evidence>
<name>X1ED78_9ZZZZ</name>
<feature type="non-terminal residue" evidence="2">
    <location>
        <position position="88"/>
    </location>
</feature>
<sequence length="88" mass="10074">VMSRGGEIYVLDMGKPISILELAKNMIKLYGLEPEKDIKITYSGVRQGEKFAEELINSDEKLIPTDFPSIFVTRNKSKENREEIQNLL</sequence>
<protein>
    <recommendedName>
        <fullName evidence="1">Polysaccharide biosynthesis protein CapD-like domain-containing protein</fullName>
    </recommendedName>
</protein>
<dbReference type="InterPro" id="IPR051203">
    <property type="entry name" value="Polysaccharide_Synthase-Rel"/>
</dbReference>
<dbReference type="EMBL" id="BART01040681">
    <property type="protein sequence ID" value="GAH30547.1"/>
    <property type="molecule type" value="Genomic_DNA"/>
</dbReference>
<dbReference type="InterPro" id="IPR003869">
    <property type="entry name" value="Polysac_CapD-like"/>
</dbReference>
<comment type="caution">
    <text evidence="2">The sequence shown here is derived from an EMBL/GenBank/DDBJ whole genome shotgun (WGS) entry which is preliminary data.</text>
</comment>
<dbReference type="Gene3D" id="3.40.50.720">
    <property type="entry name" value="NAD(P)-binding Rossmann-like Domain"/>
    <property type="match status" value="1"/>
</dbReference>
<feature type="domain" description="Polysaccharide biosynthesis protein CapD-like" evidence="1">
    <location>
        <begin position="2"/>
        <end position="73"/>
    </location>
</feature>
<organism evidence="2">
    <name type="scientific">marine sediment metagenome</name>
    <dbReference type="NCBI Taxonomy" id="412755"/>
    <lineage>
        <taxon>unclassified sequences</taxon>
        <taxon>metagenomes</taxon>
        <taxon>ecological metagenomes</taxon>
    </lineage>
</organism>
<dbReference type="PANTHER" id="PTHR43318:SF1">
    <property type="entry name" value="POLYSACCHARIDE BIOSYNTHESIS PROTEIN EPSC-RELATED"/>
    <property type="match status" value="1"/>
</dbReference>